<comment type="caution">
    <text evidence="1">The sequence shown here is derived from an EMBL/GenBank/DDBJ whole genome shotgun (WGS) entry which is preliminary data.</text>
</comment>
<accession>A0A8J5NWX6</accession>
<gene>
    <name evidence="1" type="ORF">Forpe1208_v007596</name>
</gene>
<protein>
    <submittedName>
        <fullName evidence="1">Uncharacterized protein</fullName>
    </submittedName>
</protein>
<dbReference type="EMBL" id="JAELUQ010000005">
    <property type="protein sequence ID" value="KAG7414401.1"/>
    <property type="molecule type" value="Genomic_DNA"/>
</dbReference>
<sequence length="74" mass="8776">MECQLSSEGHMSYSYRQSIEWLEQMSTVAWTMHQQRYNPPRPYHQTSREATLPTPHQIDSIQLHMYPPPKIAAF</sequence>
<evidence type="ECO:0000313" key="2">
    <source>
        <dbReference type="Proteomes" id="UP000694050"/>
    </source>
</evidence>
<dbReference type="Proteomes" id="UP000694050">
    <property type="component" value="Unassembled WGS sequence"/>
</dbReference>
<proteinExistence type="predicted"/>
<name>A0A8J5NWX6_FUSOX</name>
<reference evidence="1" key="1">
    <citation type="submission" date="2021-04" db="EMBL/GenBank/DDBJ databases">
        <title>First draft genome resource for Brassicaceae pathogens Fusarium oxysporum f. sp. raphani and Fusarium oxysporum f. sp. rapae.</title>
        <authorList>
            <person name="Asai S."/>
        </authorList>
    </citation>
    <scope>NUCLEOTIDE SEQUENCE</scope>
    <source>
        <strain evidence="1">Tf1208</strain>
    </source>
</reference>
<evidence type="ECO:0000313" key="1">
    <source>
        <dbReference type="EMBL" id="KAG7414401.1"/>
    </source>
</evidence>
<dbReference type="AlphaFoldDB" id="A0A8J5NWX6"/>
<organism evidence="1 2">
    <name type="scientific">Fusarium oxysporum f. sp. rapae</name>
    <dbReference type="NCBI Taxonomy" id="485398"/>
    <lineage>
        <taxon>Eukaryota</taxon>
        <taxon>Fungi</taxon>
        <taxon>Dikarya</taxon>
        <taxon>Ascomycota</taxon>
        <taxon>Pezizomycotina</taxon>
        <taxon>Sordariomycetes</taxon>
        <taxon>Hypocreomycetidae</taxon>
        <taxon>Hypocreales</taxon>
        <taxon>Nectriaceae</taxon>
        <taxon>Fusarium</taxon>
        <taxon>Fusarium oxysporum species complex</taxon>
    </lineage>
</organism>